<evidence type="ECO:0000313" key="3">
    <source>
        <dbReference type="EMBL" id="OXA51640.1"/>
    </source>
</evidence>
<proteinExistence type="predicted"/>
<keyword evidence="4" id="KW-1185">Reference proteome</keyword>
<name>A0A226E2Z8_FOLCA</name>
<reference evidence="3 4" key="1">
    <citation type="submission" date="2015-12" db="EMBL/GenBank/DDBJ databases">
        <title>The genome of Folsomia candida.</title>
        <authorList>
            <person name="Faddeeva A."/>
            <person name="Derks M.F."/>
            <person name="Anvar Y."/>
            <person name="Smit S."/>
            <person name="Van Straalen N."/>
            <person name="Roelofs D."/>
        </authorList>
    </citation>
    <scope>NUCLEOTIDE SEQUENCE [LARGE SCALE GENOMIC DNA]</scope>
    <source>
        <strain evidence="3 4">VU population</strain>
        <tissue evidence="3">Whole body</tissue>
    </source>
</reference>
<evidence type="ECO:0000313" key="4">
    <source>
        <dbReference type="Proteomes" id="UP000198287"/>
    </source>
</evidence>
<keyword evidence="2" id="KW-0812">Transmembrane</keyword>
<sequence length="406" mass="44624">MPSGSQASSSIRRSTKCRKLTVSFVMLFFVASFLLLLVWSVASNLLSPTEGGGVQSSQVSLDQILERLQEKIERLENKAKMIQEIHEDSEFYNRHQSPTVEHGLIELRVADWNASLQNGLEDAISRFEAGESLGPHFRSTWSLYLTSTRLSTGDVLNVHLALDKWAKQHVWAGFKVRLYRGDGQLFLSRSHPVTDVLTNLEESDSGETWAEISIPNLMPLSSVPQLLNRNGSLRLTAELGLIGHGHRVYRPKIGSAPQSDTQTVVFTVASNSISTSNDSTNKGSNTTTTFSNFQLSHPWGGVSSWGAKVQKSSGEDISFSLILSQIQDDAVEWDELFAAFTVSVSGASSGVGSAPLHNFMAEPEATLVNFATSPNKNTTNAKDDLLEFRVGVTVFNRNARFGVNFR</sequence>
<keyword evidence="2" id="KW-1133">Transmembrane helix</keyword>
<protein>
    <submittedName>
        <fullName evidence="3">Uncharacterized protein</fullName>
    </submittedName>
</protein>
<gene>
    <name evidence="3" type="ORF">Fcan01_13358</name>
</gene>
<feature type="transmembrane region" description="Helical" evidence="2">
    <location>
        <begin position="20"/>
        <end position="42"/>
    </location>
</feature>
<keyword evidence="1" id="KW-0175">Coiled coil</keyword>
<dbReference type="EMBL" id="LNIX01000007">
    <property type="protein sequence ID" value="OXA51640.1"/>
    <property type="molecule type" value="Genomic_DNA"/>
</dbReference>
<accession>A0A226E2Z8</accession>
<feature type="coiled-coil region" evidence="1">
    <location>
        <begin position="58"/>
        <end position="88"/>
    </location>
</feature>
<comment type="caution">
    <text evidence="3">The sequence shown here is derived from an EMBL/GenBank/DDBJ whole genome shotgun (WGS) entry which is preliminary data.</text>
</comment>
<evidence type="ECO:0000256" key="2">
    <source>
        <dbReference type="SAM" id="Phobius"/>
    </source>
</evidence>
<dbReference type="AlphaFoldDB" id="A0A226E2Z8"/>
<dbReference type="Proteomes" id="UP000198287">
    <property type="component" value="Unassembled WGS sequence"/>
</dbReference>
<evidence type="ECO:0000256" key="1">
    <source>
        <dbReference type="SAM" id="Coils"/>
    </source>
</evidence>
<organism evidence="3 4">
    <name type="scientific">Folsomia candida</name>
    <name type="common">Springtail</name>
    <dbReference type="NCBI Taxonomy" id="158441"/>
    <lineage>
        <taxon>Eukaryota</taxon>
        <taxon>Metazoa</taxon>
        <taxon>Ecdysozoa</taxon>
        <taxon>Arthropoda</taxon>
        <taxon>Hexapoda</taxon>
        <taxon>Collembola</taxon>
        <taxon>Entomobryomorpha</taxon>
        <taxon>Isotomoidea</taxon>
        <taxon>Isotomidae</taxon>
        <taxon>Proisotominae</taxon>
        <taxon>Folsomia</taxon>
    </lineage>
</organism>
<keyword evidence="2" id="KW-0472">Membrane</keyword>